<comment type="caution">
    <text evidence="2">The sequence shown here is derived from an EMBL/GenBank/DDBJ whole genome shotgun (WGS) entry which is preliminary data.</text>
</comment>
<dbReference type="EMBL" id="JBGUBD010000004">
    <property type="protein sequence ID" value="MFA9478326.1"/>
    <property type="molecule type" value="Genomic_DNA"/>
</dbReference>
<proteinExistence type="predicted"/>
<keyword evidence="1" id="KW-0472">Membrane</keyword>
<keyword evidence="1" id="KW-1133">Transmembrane helix</keyword>
<gene>
    <name evidence="2" type="ORF">ACERK3_08460</name>
</gene>
<protein>
    <submittedName>
        <fullName evidence="2">Uncharacterized protein</fullName>
    </submittedName>
</protein>
<feature type="transmembrane region" description="Helical" evidence="1">
    <location>
        <begin position="156"/>
        <end position="173"/>
    </location>
</feature>
<keyword evidence="1" id="KW-0812">Transmembrane</keyword>
<reference evidence="2 3" key="1">
    <citation type="submission" date="2024-08" db="EMBL/GenBank/DDBJ databases">
        <title>Whole-genome sequencing of halo(alkali)philic microorganisms from hypersaline lakes.</title>
        <authorList>
            <person name="Sorokin D.Y."/>
            <person name="Merkel A.Y."/>
            <person name="Messina E."/>
            <person name="Yakimov M."/>
        </authorList>
    </citation>
    <scope>NUCLEOTIDE SEQUENCE [LARGE SCALE GENOMIC DNA]</scope>
    <source>
        <strain evidence="2 3">AB-hyl4</strain>
    </source>
</reference>
<evidence type="ECO:0000313" key="2">
    <source>
        <dbReference type="EMBL" id="MFA9478326.1"/>
    </source>
</evidence>
<evidence type="ECO:0000313" key="3">
    <source>
        <dbReference type="Proteomes" id="UP001575105"/>
    </source>
</evidence>
<evidence type="ECO:0000256" key="1">
    <source>
        <dbReference type="SAM" id="Phobius"/>
    </source>
</evidence>
<dbReference type="RefSeq" id="WP_425345248.1">
    <property type="nucleotide sequence ID" value="NZ_JBGUBD010000004.1"/>
</dbReference>
<feature type="transmembrane region" description="Helical" evidence="1">
    <location>
        <begin position="12"/>
        <end position="34"/>
    </location>
</feature>
<keyword evidence="3" id="KW-1185">Reference proteome</keyword>
<name>A0ABV4U472_9BACT</name>
<sequence length="183" mass="20273">MSRDPDHPVERLFAALPGWMFLLGALSLMAMTLITPPWLHGRDLAWKQELMHAQLDRLTRQQDRYKQFHASLVADDPILLERLAFTQLRLKPTDRELLDPMGGRSVAGVPLGHGEAGGATIEAWLAEPMPVVGVDVPARTPIETRLTRLTQGRNRLGLLAAALLCLLGALWYGPASTGRRSRD</sequence>
<organism evidence="2 3">
    <name type="scientific">Natronomicrosphaera hydrolytica</name>
    <dbReference type="NCBI Taxonomy" id="3242702"/>
    <lineage>
        <taxon>Bacteria</taxon>
        <taxon>Pseudomonadati</taxon>
        <taxon>Planctomycetota</taxon>
        <taxon>Phycisphaerae</taxon>
        <taxon>Phycisphaerales</taxon>
        <taxon>Phycisphaeraceae</taxon>
        <taxon>Natronomicrosphaera</taxon>
    </lineage>
</organism>
<dbReference type="Proteomes" id="UP001575105">
    <property type="component" value="Unassembled WGS sequence"/>
</dbReference>
<accession>A0ABV4U472</accession>